<evidence type="ECO:0000313" key="2">
    <source>
        <dbReference type="Proteomes" id="UP000053820"/>
    </source>
</evidence>
<evidence type="ECO:0000313" key="1">
    <source>
        <dbReference type="EMBL" id="KIJ57973.1"/>
    </source>
</evidence>
<dbReference type="HOGENOM" id="CLU_166312_0_0_1"/>
<organism evidence="1 2">
    <name type="scientific">Hydnomerulius pinastri MD-312</name>
    <dbReference type="NCBI Taxonomy" id="994086"/>
    <lineage>
        <taxon>Eukaryota</taxon>
        <taxon>Fungi</taxon>
        <taxon>Dikarya</taxon>
        <taxon>Basidiomycota</taxon>
        <taxon>Agaricomycotina</taxon>
        <taxon>Agaricomycetes</taxon>
        <taxon>Agaricomycetidae</taxon>
        <taxon>Boletales</taxon>
        <taxon>Boletales incertae sedis</taxon>
        <taxon>Leucogyrophana</taxon>
    </lineage>
</organism>
<dbReference type="OrthoDB" id="2671666at2759"/>
<dbReference type="EMBL" id="KN840031">
    <property type="protein sequence ID" value="KIJ57973.1"/>
    <property type="molecule type" value="Genomic_DNA"/>
</dbReference>
<dbReference type="AlphaFoldDB" id="A0A0C9VXD4"/>
<sequence>DPLVHHGHHFGRAVHAFCNTQTLLTNAIVLMSEGASDNEESLTAIKRKEYSIFRELLRMIPGLEARLMISSEKEVMSISEYVKRSYFLKSSL</sequence>
<dbReference type="Proteomes" id="UP000053820">
    <property type="component" value="Unassembled WGS sequence"/>
</dbReference>
<keyword evidence="2" id="KW-1185">Reference proteome</keyword>
<feature type="non-terminal residue" evidence="1">
    <location>
        <position position="92"/>
    </location>
</feature>
<accession>A0A0C9VXD4</accession>
<reference evidence="1 2" key="1">
    <citation type="submission" date="2014-04" db="EMBL/GenBank/DDBJ databases">
        <title>Evolutionary Origins and Diversification of the Mycorrhizal Mutualists.</title>
        <authorList>
            <consortium name="DOE Joint Genome Institute"/>
            <consortium name="Mycorrhizal Genomics Consortium"/>
            <person name="Kohler A."/>
            <person name="Kuo A."/>
            <person name="Nagy L.G."/>
            <person name="Floudas D."/>
            <person name="Copeland A."/>
            <person name="Barry K.W."/>
            <person name="Cichocki N."/>
            <person name="Veneault-Fourrey C."/>
            <person name="LaButti K."/>
            <person name="Lindquist E.A."/>
            <person name="Lipzen A."/>
            <person name="Lundell T."/>
            <person name="Morin E."/>
            <person name="Murat C."/>
            <person name="Riley R."/>
            <person name="Ohm R."/>
            <person name="Sun H."/>
            <person name="Tunlid A."/>
            <person name="Henrissat B."/>
            <person name="Grigoriev I.V."/>
            <person name="Hibbett D.S."/>
            <person name="Martin F."/>
        </authorList>
    </citation>
    <scope>NUCLEOTIDE SEQUENCE [LARGE SCALE GENOMIC DNA]</scope>
    <source>
        <strain evidence="1 2">MD-312</strain>
    </source>
</reference>
<name>A0A0C9VXD4_9AGAM</name>
<gene>
    <name evidence="1" type="ORF">HYDPIDRAFT_103508</name>
</gene>
<protein>
    <submittedName>
        <fullName evidence="1">Uncharacterized protein</fullName>
    </submittedName>
</protein>
<proteinExistence type="predicted"/>